<dbReference type="SMART" id="SM00471">
    <property type="entry name" value="HDc"/>
    <property type="match status" value="1"/>
</dbReference>
<dbReference type="Pfam" id="PF13286">
    <property type="entry name" value="HD_assoc"/>
    <property type="match status" value="1"/>
</dbReference>
<evidence type="ECO:0000313" key="3">
    <source>
        <dbReference type="EMBL" id="MBS8259812.1"/>
    </source>
</evidence>
<protein>
    <submittedName>
        <fullName evidence="3">DNTP triphosphohydrolase</fullName>
    </submittedName>
</protein>
<dbReference type="Pfam" id="PF01966">
    <property type="entry name" value="HD"/>
    <property type="match status" value="1"/>
</dbReference>
<dbReference type="GO" id="GO:0008832">
    <property type="term" value="F:dGTPase activity"/>
    <property type="evidence" value="ECO:0007669"/>
    <property type="project" value="TreeGrafter"/>
</dbReference>
<evidence type="ECO:0000313" key="4">
    <source>
        <dbReference type="Proteomes" id="UP000705379"/>
    </source>
</evidence>
<proteinExistence type="predicted"/>
<dbReference type="PANTHER" id="PTHR11373">
    <property type="entry name" value="DEOXYNUCLEOSIDE TRIPHOSPHATE TRIPHOSPHOHYDROLASE"/>
    <property type="match status" value="1"/>
</dbReference>
<gene>
    <name evidence="3" type="primary">dgt</name>
    <name evidence="3" type="ORF">DYI23_06240</name>
</gene>
<dbReference type="PANTHER" id="PTHR11373:SF32">
    <property type="entry name" value="DEOXYGUANOSINETRIPHOSPHATE TRIPHOSPHOHYDROLASE"/>
    <property type="match status" value="1"/>
</dbReference>
<reference evidence="3" key="1">
    <citation type="submission" date="2018-08" db="EMBL/GenBank/DDBJ databases">
        <authorList>
            <person name="Jin W."/>
            <person name="Wang H."/>
            <person name="Yang Y."/>
            <person name="Li M."/>
            <person name="Liu J."/>
        </authorList>
    </citation>
    <scope>NUCLEOTIDE SEQUENCE</scope>
    <source>
        <strain evidence="3">AESS21</strain>
    </source>
</reference>
<dbReference type="GO" id="GO:0006203">
    <property type="term" value="P:dGTP catabolic process"/>
    <property type="evidence" value="ECO:0007669"/>
    <property type="project" value="TreeGrafter"/>
</dbReference>
<dbReference type="InterPro" id="IPR050135">
    <property type="entry name" value="dGTPase-like"/>
</dbReference>
<dbReference type="RefSeq" id="WP_213215382.1">
    <property type="nucleotide sequence ID" value="NZ_QTKU01000001.1"/>
</dbReference>
<sequence>MEDWIAARADRRHSATTDDQRSAFQRDRDRILYSSAFQRLDGITQIVRAGEADVFHNRLTHTLKVAQVGRRLAENCLREQCDASRFHGLDVDLVEAACLGHDLGHPPFGHIGENVLNNLVSKAEIDSNPPQPRDGYEGNAQSFRIVTKLSIRHPECDGLDLTRATLAALQKYPWAKDLNNKDRTSKWGYFSTEKEDFDFCMEGRENPNQRTLEAQLMDWADDITYSVHDLEEFHRCNFIPWTRIIGTDAPDKERIITNAVAKWHNSPDDAQSRLQEAHARISGLFEGYRDIILAGRYEGTKEQRLAIRALTSSLIARYIKATEITEEANFGHGEALTIDRIYKDEVILLKQVASDYIISTPSLAAQQYGQKQILESLYGIFLEEIEARKTKVLPARFTHLAIDNEIRPERAAADCVASLTEGEALALHRRLQGSVSGSVLDPIVR</sequence>
<dbReference type="PROSITE" id="PS51831">
    <property type="entry name" value="HD"/>
    <property type="match status" value="1"/>
</dbReference>
<dbReference type="Proteomes" id="UP000705379">
    <property type="component" value="Unassembled WGS sequence"/>
</dbReference>
<dbReference type="CDD" id="cd00077">
    <property type="entry name" value="HDc"/>
    <property type="match status" value="1"/>
</dbReference>
<comment type="caution">
    <text evidence="3">The sequence shown here is derived from an EMBL/GenBank/DDBJ whole genome shotgun (WGS) entry which is preliminary data.</text>
</comment>
<name>A0A944CCB2_9HYPH</name>
<organism evidence="3 4">
    <name type="scientific">Roseibium polysiphoniae</name>
    <dbReference type="NCBI Taxonomy" id="2571221"/>
    <lineage>
        <taxon>Bacteria</taxon>
        <taxon>Pseudomonadati</taxon>
        <taxon>Pseudomonadota</taxon>
        <taxon>Alphaproteobacteria</taxon>
        <taxon>Hyphomicrobiales</taxon>
        <taxon>Stappiaceae</taxon>
        <taxon>Roseibium</taxon>
    </lineage>
</organism>
<dbReference type="SUPFAM" id="SSF109604">
    <property type="entry name" value="HD-domain/PDEase-like"/>
    <property type="match status" value="1"/>
</dbReference>
<evidence type="ECO:0000259" key="2">
    <source>
        <dbReference type="PROSITE" id="PS51831"/>
    </source>
</evidence>
<dbReference type="InterPro" id="IPR006261">
    <property type="entry name" value="dGTPase"/>
</dbReference>
<reference evidence="3" key="2">
    <citation type="journal article" date="2021" name="Microorganisms">
        <title>Bacterial Dimethylsulfoniopropionate Biosynthesis in the East China Sea.</title>
        <authorList>
            <person name="Liu J."/>
            <person name="Zhang Y."/>
            <person name="Liu J."/>
            <person name="Zhong H."/>
            <person name="Williams B.T."/>
            <person name="Zheng Y."/>
            <person name="Curson A.R.J."/>
            <person name="Sun C."/>
            <person name="Sun H."/>
            <person name="Song D."/>
            <person name="Wagner Mackenzie B."/>
            <person name="Bermejo Martinez A."/>
            <person name="Todd J.D."/>
            <person name="Zhang X.H."/>
        </authorList>
    </citation>
    <scope>NUCLEOTIDE SEQUENCE</scope>
    <source>
        <strain evidence="3">AESS21</strain>
    </source>
</reference>
<dbReference type="InterPro" id="IPR003607">
    <property type="entry name" value="HD/PDEase_dom"/>
</dbReference>
<evidence type="ECO:0000256" key="1">
    <source>
        <dbReference type="ARBA" id="ARBA00022801"/>
    </source>
</evidence>
<dbReference type="Gene3D" id="1.10.3210.10">
    <property type="entry name" value="Hypothetical protein af1432"/>
    <property type="match status" value="1"/>
</dbReference>
<dbReference type="EMBL" id="QTKU01000001">
    <property type="protein sequence ID" value="MBS8259812.1"/>
    <property type="molecule type" value="Genomic_DNA"/>
</dbReference>
<accession>A0A944CCB2</accession>
<feature type="domain" description="HD" evidence="2">
    <location>
        <begin position="58"/>
        <end position="226"/>
    </location>
</feature>
<dbReference type="InterPro" id="IPR026875">
    <property type="entry name" value="PHydrolase_assoc_dom"/>
</dbReference>
<dbReference type="InterPro" id="IPR006674">
    <property type="entry name" value="HD_domain"/>
</dbReference>
<dbReference type="AlphaFoldDB" id="A0A944CCB2"/>
<dbReference type="NCBIfam" id="TIGR01353">
    <property type="entry name" value="dGTP_triPase"/>
    <property type="match status" value="1"/>
</dbReference>
<keyword evidence="1" id="KW-0378">Hydrolase</keyword>